<keyword evidence="4 13" id="KW-0436">Ligase</keyword>
<dbReference type="FunFam" id="3.30.980.10:FF:000005">
    <property type="entry name" value="Threonyl-tRNA synthetase, mitochondrial"/>
    <property type="match status" value="1"/>
</dbReference>
<dbReference type="PROSITE" id="PS50862">
    <property type="entry name" value="AA_TRNA_LIGASE_II"/>
    <property type="match status" value="1"/>
</dbReference>
<dbReference type="HAMAP" id="MF_00184">
    <property type="entry name" value="Thr_tRNA_synth"/>
    <property type="match status" value="1"/>
</dbReference>
<reference evidence="16 17" key="1">
    <citation type="submission" date="2011-10" db="EMBL/GenBank/DDBJ databases">
        <authorList>
            <person name="Quillaguamn J."/>
            <person name="Guzmn D."/>
            <person name="Balderrama-Subieta A."/>
            <person name="Cardona-Ortuo C."/>
            <person name="Guevara-Martnez M."/>
            <person name="Callisaya-Quispe N."/>
        </authorList>
    </citation>
    <scope>NUCLEOTIDE SEQUENCE [LARGE SCALE GENOMIC DNA]</scope>
    <source>
        <strain evidence="16 17">LC1</strain>
    </source>
</reference>
<dbReference type="GO" id="GO:0000049">
    <property type="term" value="F:tRNA binding"/>
    <property type="evidence" value="ECO:0007669"/>
    <property type="project" value="UniProtKB-KW"/>
</dbReference>
<dbReference type="PROSITE" id="PS51880">
    <property type="entry name" value="TGS"/>
    <property type="match status" value="1"/>
</dbReference>
<dbReference type="SUPFAM" id="SSF55186">
    <property type="entry name" value="ThrRS/AlaRS common domain"/>
    <property type="match status" value="1"/>
</dbReference>
<keyword evidence="6 13" id="KW-0547">Nucleotide-binding</keyword>
<keyword evidence="7 13" id="KW-0862">Zinc</keyword>
<dbReference type="SMART" id="SM00863">
    <property type="entry name" value="tRNA_SAD"/>
    <property type="match status" value="1"/>
</dbReference>
<dbReference type="FunFam" id="3.30.54.20:FF:000002">
    <property type="entry name" value="Threonine--tRNA ligase"/>
    <property type="match status" value="1"/>
</dbReference>
<dbReference type="InterPro" id="IPR002320">
    <property type="entry name" value="Thr-tRNA-ligase_IIa"/>
</dbReference>
<keyword evidence="2 13" id="KW-0963">Cytoplasm</keyword>
<dbReference type="Gene3D" id="3.30.980.10">
    <property type="entry name" value="Threonyl-trna Synthetase, Chain A, domain 2"/>
    <property type="match status" value="1"/>
</dbReference>
<dbReference type="InterPro" id="IPR006195">
    <property type="entry name" value="aa-tRNA-synth_II"/>
</dbReference>
<evidence type="ECO:0000256" key="11">
    <source>
        <dbReference type="ARBA" id="ARBA00023146"/>
    </source>
</evidence>
<dbReference type="InterPro" id="IPR002314">
    <property type="entry name" value="aa-tRNA-synt_IIb"/>
</dbReference>
<dbReference type="InterPro" id="IPR045864">
    <property type="entry name" value="aa-tRNA-synth_II/BPL/LPL"/>
</dbReference>
<keyword evidence="5 13" id="KW-0479">Metal-binding</keyword>
<evidence type="ECO:0000256" key="7">
    <source>
        <dbReference type="ARBA" id="ARBA00022833"/>
    </source>
</evidence>
<dbReference type="FunFam" id="3.10.20.30:FF:000005">
    <property type="entry name" value="Threonine--tRNA ligase"/>
    <property type="match status" value="1"/>
</dbReference>
<comment type="similarity">
    <text evidence="1 13">Belongs to the class-II aminoacyl-tRNA synthetase family.</text>
</comment>
<dbReference type="Pfam" id="PF02824">
    <property type="entry name" value="TGS"/>
    <property type="match status" value="1"/>
</dbReference>
<evidence type="ECO:0000256" key="12">
    <source>
        <dbReference type="ARBA" id="ARBA00049515"/>
    </source>
</evidence>
<feature type="binding site" evidence="13">
    <location>
        <position position="422"/>
    </location>
    <ligand>
        <name>Zn(2+)</name>
        <dbReference type="ChEBI" id="CHEBI:29105"/>
        <note>catalytic</note>
    </ligand>
</feature>
<evidence type="ECO:0000256" key="10">
    <source>
        <dbReference type="ARBA" id="ARBA00022917"/>
    </source>
</evidence>
<dbReference type="Pfam" id="PF07973">
    <property type="entry name" value="tRNA_SAD"/>
    <property type="match status" value="1"/>
</dbReference>
<dbReference type="GO" id="GO:0046872">
    <property type="term" value="F:metal ion binding"/>
    <property type="evidence" value="ECO:0007669"/>
    <property type="project" value="UniProtKB-KW"/>
</dbReference>
<dbReference type="NCBIfam" id="TIGR00418">
    <property type="entry name" value="thrS"/>
    <property type="match status" value="1"/>
</dbReference>
<keyword evidence="8 13" id="KW-0067">ATP-binding</keyword>
<dbReference type="PRINTS" id="PR01047">
    <property type="entry name" value="TRNASYNTHTHR"/>
</dbReference>
<evidence type="ECO:0000259" key="15">
    <source>
        <dbReference type="PROSITE" id="PS51880"/>
    </source>
</evidence>
<proteinExistence type="inferred from homology"/>
<dbReference type="InterPro" id="IPR033728">
    <property type="entry name" value="ThrRS_core"/>
</dbReference>
<dbReference type="PANTHER" id="PTHR11451:SF44">
    <property type="entry name" value="THREONINE--TRNA LIGASE, CHLOROPLASTIC_MITOCHONDRIAL 2"/>
    <property type="match status" value="1"/>
</dbReference>
<organism evidence="16 17">
    <name type="scientific">Vreelandella boliviensis LC1</name>
    <dbReference type="NCBI Taxonomy" id="1072583"/>
    <lineage>
        <taxon>Bacteria</taxon>
        <taxon>Pseudomonadati</taxon>
        <taxon>Pseudomonadota</taxon>
        <taxon>Gammaproteobacteria</taxon>
        <taxon>Oceanospirillales</taxon>
        <taxon>Halomonadaceae</taxon>
        <taxon>Vreelandella</taxon>
    </lineage>
</organism>
<dbReference type="SUPFAM" id="SSF52954">
    <property type="entry name" value="Class II aaRS ABD-related"/>
    <property type="match status" value="1"/>
</dbReference>
<dbReference type="InterPro" id="IPR018163">
    <property type="entry name" value="Thr/Ala-tRNA-synth_IIc_edit"/>
</dbReference>
<dbReference type="Proteomes" id="UP000005756">
    <property type="component" value="Unassembled WGS sequence"/>
</dbReference>
<dbReference type="PANTHER" id="PTHR11451">
    <property type="entry name" value="THREONINE-TRNA LIGASE"/>
    <property type="match status" value="1"/>
</dbReference>
<evidence type="ECO:0000256" key="2">
    <source>
        <dbReference type="ARBA" id="ARBA00022490"/>
    </source>
</evidence>
<dbReference type="Gene3D" id="3.40.50.800">
    <property type="entry name" value="Anticodon-binding domain"/>
    <property type="match status" value="1"/>
</dbReference>
<evidence type="ECO:0000256" key="3">
    <source>
        <dbReference type="ARBA" id="ARBA00022555"/>
    </source>
</evidence>
<dbReference type="Gene3D" id="3.10.20.30">
    <property type="match status" value="1"/>
</dbReference>
<dbReference type="EC" id="6.1.1.3" evidence="13"/>
<sequence>MPLIPPLDNEFYAMTFSTSDMLTSDMPTSNMPTLEQAVTVTLPDGAKRSFDHPVSVAQVAHAIGPGLAKQTLAGKLDGRLVDACEVIDHDAQLQIITPKDDEGLEIIRHSCAHLVGHAVKQLYPSAMMVIGPVIDAGFYYDIAFERPFTPSDLAAIEARMSELIDQQYDVVKRMTPREEAAELFKARGETYKQRLIAEMPADVTRVGLYVHQEYVDMCRGPHVPNTRFLKAFKLTKLAGAYWRGDANNEQLQRIYGTAWADKKQLKAYLQRLEEAEKRDHRRLGRGLDLFHFQEDAPGAVFWHPRGWAVFQELVAYMRRRQQAAGYVEVHSPDVMDRSLWEISGHWHNYREHMFTTATEDGRSLALKPMNCPGSVLLYRHGLKSYRDLPIRMGEFGKVHRYEPSGALHGLLRVRHFTQDDAHIYCTPGQMDAECRDVVALVLDIYRQFGFEDVRIKLSTRPQNRMGDDASWDLLEGALEQALTGMGLTYQLNPGEGAFYGPKLEFVLRDAIGRDWQCGTLQVDMNLPERFGLEYVAEDGQRKRPVMLHRALFGSLERFIGILIEHYAGKLPAWLAPVQAVVLSITDDHARYAQEVAQLLNGAGVRSEADVRNEKIGYKIREQTLQRIPFLLVAGAKEREAGSIALRTREGEDLGVLPIKQAVALLLEHVQTPDAAEHRAAQQRLMERLTAG</sequence>
<dbReference type="Pfam" id="PF00587">
    <property type="entry name" value="tRNA-synt_2b"/>
    <property type="match status" value="1"/>
</dbReference>
<evidence type="ECO:0000256" key="13">
    <source>
        <dbReference type="HAMAP-Rule" id="MF_00184"/>
    </source>
</evidence>
<evidence type="ECO:0000313" key="16">
    <source>
        <dbReference type="EMBL" id="EHJ94585.1"/>
    </source>
</evidence>
<dbReference type="FunFam" id="3.40.50.800:FF:000001">
    <property type="entry name" value="Threonine--tRNA ligase"/>
    <property type="match status" value="1"/>
</dbReference>
<feature type="domain" description="Aminoacyl-transfer RNA synthetases class-II family profile" evidence="14">
    <location>
        <begin position="298"/>
        <end position="571"/>
    </location>
</feature>
<keyword evidence="10 13" id="KW-0648">Protein biosynthesis</keyword>
<evidence type="ECO:0000256" key="9">
    <source>
        <dbReference type="ARBA" id="ARBA00022884"/>
    </source>
</evidence>
<evidence type="ECO:0000256" key="6">
    <source>
        <dbReference type="ARBA" id="ARBA00022741"/>
    </source>
</evidence>
<dbReference type="Pfam" id="PF03129">
    <property type="entry name" value="HGTP_anticodon"/>
    <property type="match status" value="1"/>
</dbReference>
<dbReference type="InterPro" id="IPR047246">
    <property type="entry name" value="ThrRS_anticodon"/>
</dbReference>
<accession>A0A7U9C4X9</accession>
<dbReference type="SUPFAM" id="SSF81271">
    <property type="entry name" value="TGS-like"/>
    <property type="match status" value="1"/>
</dbReference>
<evidence type="ECO:0000256" key="4">
    <source>
        <dbReference type="ARBA" id="ARBA00022598"/>
    </source>
</evidence>
<dbReference type="InterPro" id="IPR012675">
    <property type="entry name" value="Beta-grasp_dom_sf"/>
</dbReference>
<dbReference type="SUPFAM" id="SSF55681">
    <property type="entry name" value="Class II aaRS and biotin synthetases"/>
    <property type="match status" value="1"/>
</dbReference>
<evidence type="ECO:0000313" key="17">
    <source>
        <dbReference type="Proteomes" id="UP000005756"/>
    </source>
</evidence>
<evidence type="ECO:0000256" key="8">
    <source>
        <dbReference type="ARBA" id="ARBA00022840"/>
    </source>
</evidence>
<dbReference type="AlphaFoldDB" id="A0A7U9C4X9"/>
<dbReference type="InterPro" id="IPR012676">
    <property type="entry name" value="TGS-like"/>
</dbReference>
<dbReference type="InterPro" id="IPR012947">
    <property type="entry name" value="tRNA_SAD"/>
</dbReference>
<comment type="subunit">
    <text evidence="13">Homodimer.</text>
</comment>
<feature type="binding site" evidence="13">
    <location>
        <position position="371"/>
    </location>
    <ligand>
        <name>Zn(2+)</name>
        <dbReference type="ChEBI" id="CHEBI:29105"/>
        <note>catalytic</note>
    </ligand>
</feature>
<comment type="caution">
    <text evidence="13">Lacks conserved residue(s) required for the propagation of feature annotation.</text>
</comment>
<dbReference type="GO" id="GO:0004829">
    <property type="term" value="F:threonine-tRNA ligase activity"/>
    <property type="evidence" value="ECO:0007669"/>
    <property type="project" value="UniProtKB-UniRule"/>
</dbReference>
<dbReference type="InterPro" id="IPR004095">
    <property type="entry name" value="TGS"/>
</dbReference>
<dbReference type="CDD" id="cd01667">
    <property type="entry name" value="TGS_ThrRS"/>
    <property type="match status" value="1"/>
</dbReference>
<dbReference type="EMBL" id="JH393257">
    <property type="protein sequence ID" value="EHJ94585.1"/>
    <property type="molecule type" value="Genomic_DNA"/>
</dbReference>
<gene>
    <name evidence="13" type="primary">thrS</name>
    <name evidence="16" type="ORF">KUC_1544</name>
</gene>
<feature type="binding site" evidence="13">
    <location>
        <position position="548"/>
    </location>
    <ligand>
        <name>Zn(2+)</name>
        <dbReference type="ChEBI" id="CHEBI:29105"/>
        <note>catalytic</note>
    </ligand>
</feature>
<feature type="domain" description="TGS" evidence="15">
    <location>
        <begin position="36"/>
        <end position="97"/>
    </location>
</feature>
<protein>
    <recommendedName>
        <fullName evidence="13">Threonine--tRNA ligase</fullName>
        <ecNumber evidence="13">6.1.1.3</ecNumber>
    </recommendedName>
    <alternativeName>
        <fullName evidence="13">Threonyl-tRNA synthetase</fullName>
        <shortName evidence="13">ThrRS</shortName>
    </alternativeName>
</protein>
<comment type="subcellular location">
    <subcellularLocation>
        <location evidence="13">Cytoplasm</location>
    </subcellularLocation>
</comment>
<dbReference type="GO" id="GO:0005829">
    <property type="term" value="C:cytosol"/>
    <property type="evidence" value="ECO:0007669"/>
    <property type="project" value="TreeGrafter"/>
</dbReference>
<dbReference type="GO" id="GO:0006435">
    <property type="term" value="P:threonyl-tRNA aminoacylation"/>
    <property type="evidence" value="ECO:0007669"/>
    <property type="project" value="UniProtKB-UniRule"/>
</dbReference>
<dbReference type="FunFam" id="3.30.930.10:FF:000002">
    <property type="entry name" value="Threonine--tRNA ligase"/>
    <property type="match status" value="1"/>
</dbReference>
<dbReference type="InterPro" id="IPR036621">
    <property type="entry name" value="Anticodon-bd_dom_sf"/>
</dbReference>
<dbReference type="CDD" id="cd00771">
    <property type="entry name" value="ThrRS_core"/>
    <property type="match status" value="1"/>
</dbReference>
<dbReference type="CDD" id="cd00860">
    <property type="entry name" value="ThrRS_anticodon"/>
    <property type="match status" value="1"/>
</dbReference>
<dbReference type="GO" id="GO:0005524">
    <property type="term" value="F:ATP binding"/>
    <property type="evidence" value="ECO:0007669"/>
    <property type="project" value="UniProtKB-UniRule"/>
</dbReference>
<evidence type="ECO:0000259" key="14">
    <source>
        <dbReference type="PROSITE" id="PS50862"/>
    </source>
</evidence>
<keyword evidence="3 13" id="KW-0820">tRNA-binding</keyword>
<name>A0A7U9C4X9_9GAMM</name>
<dbReference type="InterPro" id="IPR004154">
    <property type="entry name" value="Anticodon-bd"/>
</dbReference>
<comment type="cofactor">
    <cofactor evidence="13">
        <name>Zn(2+)</name>
        <dbReference type="ChEBI" id="CHEBI:29105"/>
    </cofactor>
    <text evidence="13">Binds 1 zinc ion per subunit.</text>
</comment>
<comment type="catalytic activity">
    <reaction evidence="12 13">
        <text>tRNA(Thr) + L-threonine + ATP = L-threonyl-tRNA(Thr) + AMP + diphosphate + H(+)</text>
        <dbReference type="Rhea" id="RHEA:24624"/>
        <dbReference type="Rhea" id="RHEA-COMP:9670"/>
        <dbReference type="Rhea" id="RHEA-COMP:9704"/>
        <dbReference type="ChEBI" id="CHEBI:15378"/>
        <dbReference type="ChEBI" id="CHEBI:30616"/>
        <dbReference type="ChEBI" id="CHEBI:33019"/>
        <dbReference type="ChEBI" id="CHEBI:57926"/>
        <dbReference type="ChEBI" id="CHEBI:78442"/>
        <dbReference type="ChEBI" id="CHEBI:78534"/>
        <dbReference type="ChEBI" id="CHEBI:456215"/>
        <dbReference type="EC" id="6.1.1.3"/>
    </reaction>
</comment>
<evidence type="ECO:0000256" key="5">
    <source>
        <dbReference type="ARBA" id="ARBA00022723"/>
    </source>
</evidence>
<evidence type="ECO:0000256" key="1">
    <source>
        <dbReference type="ARBA" id="ARBA00008226"/>
    </source>
</evidence>
<keyword evidence="11 13" id="KW-0030">Aminoacyl-tRNA synthetase</keyword>
<keyword evidence="9 13" id="KW-0694">RNA-binding</keyword>
<dbReference type="Gene3D" id="3.30.930.10">
    <property type="entry name" value="Bira Bifunctional Protein, Domain 2"/>
    <property type="match status" value="1"/>
</dbReference>
<dbReference type="Gene3D" id="3.30.54.20">
    <property type="match status" value="1"/>
</dbReference>